<protein>
    <recommendedName>
        <fullName evidence="3">Potassium transporter</fullName>
    </recommendedName>
</protein>
<sequence>MAGYLILGAGKFGHLALQRLHLRSPRSEFWLVDFNPQKLSDVTLKDSATHLVGTDAIAFLEEALNWASPPEWIIPAIPRHVAFNWLWRRRPPECRWHRVEAPAEVGQNLPFRQIGAEGELYLSLSTVLCPDDCPSPADSCYLTGFKRPFDLYGYLENLSCRDYSSLVVRSQQLAPGVGGYRPADLWHLWEQVLALTGKILISTACRCHGVSHCIQTD</sequence>
<reference evidence="1 2" key="1">
    <citation type="journal article" date="2011" name="Stand. Genomic Sci.">
        <title>Complete genome sequence of the acetate-degrading sulfate reducer Desulfobacca acetoxidans type strain (ASRB2).</title>
        <authorList>
            <person name="Goker M."/>
            <person name="Teshima H."/>
            <person name="Lapidus A."/>
            <person name="Nolan M."/>
            <person name="Lucas S."/>
            <person name="Hammon N."/>
            <person name="Deshpande S."/>
            <person name="Cheng J.F."/>
            <person name="Tapia R."/>
            <person name="Han C."/>
            <person name="Goodwin L."/>
            <person name="Pitluck S."/>
            <person name="Huntemann M."/>
            <person name="Liolios K."/>
            <person name="Ivanova N."/>
            <person name="Pagani I."/>
            <person name="Mavromatis K."/>
            <person name="Ovchinikova G."/>
            <person name="Pati A."/>
            <person name="Chen A."/>
            <person name="Palaniappan K."/>
            <person name="Land M."/>
            <person name="Hauser L."/>
            <person name="Brambilla E.M."/>
            <person name="Rohde M."/>
            <person name="Spring S."/>
            <person name="Detter J.C."/>
            <person name="Woyke T."/>
            <person name="Bristow J."/>
            <person name="Eisen J.A."/>
            <person name="Markowitz V."/>
            <person name="Hugenholtz P."/>
            <person name="Kyrpides N.C."/>
            <person name="Klenk H.P."/>
        </authorList>
    </citation>
    <scope>NUCLEOTIDE SEQUENCE [LARGE SCALE GENOMIC DNA]</scope>
    <source>
        <strain evidence="2">ATCC 700848 / DSM 11109 / ASRB2</strain>
    </source>
</reference>
<dbReference type="KEGG" id="dao:Desac_1381"/>
<dbReference type="HOGENOM" id="CLU_1280722_0_0_7"/>
<keyword evidence="2" id="KW-1185">Reference proteome</keyword>
<dbReference type="STRING" id="880072.Desac_1381"/>
<dbReference type="OrthoDB" id="5501373at2"/>
<dbReference type="EMBL" id="CP002629">
    <property type="protein sequence ID" value="AEB09237.1"/>
    <property type="molecule type" value="Genomic_DNA"/>
</dbReference>
<name>F2NHQ0_DESAR</name>
<proteinExistence type="predicted"/>
<gene>
    <name evidence="1" type="ordered locus">Desac_1381</name>
</gene>
<evidence type="ECO:0008006" key="3">
    <source>
        <dbReference type="Google" id="ProtNLM"/>
    </source>
</evidence>
<dbReference type="Proteomes" id="UP000000483">
    <property type="component" value="Chromosome"/>
</dbReference>
<dbReference type="eggNOG" id="COG1226">
    <property type="taxonomic scope" value="Bacteria"/>
</dbReference>
<organism evidence="1 2">
    <name type="scientific">Desulfobacca acetoxidans (strain ATCC 700848 / DSM 11109 / ASRB2)</name>
    <dbReference type="NCBI Taxonomy" id="880072"/>
    <lineage>
        <taxon>Bacteria</taxon>
        <taxon>Pseudomonadati</taxon>
        <taxon>Thermodesulfobacteriota</taxon>
        <taxon>Desulfobaccia</taxon>
        <taxon>Desulfobaccales</taxon>
        <taxon>Desulfobaccaceae</taxon>
        <taxon>Desulfobacca</taxon>
    </lineage>
</organism>
<evidence type="ECO:0000313" key="1">
    <source>
        <dbReference type="EMBL" id="AEB09237.1"/>
    </source>
</evidence>
<dbReference type="AlphaFoldDB" id="F2NHQ0"/>
<accession>F2NHQ0</accession>
<dbReference type="RefSeq" id="WP_013706349.1">
    <property type="nucleotide sequence ID" value="NC_015388.1"/>
</dbReference>
<evidence type="ECO:0000313" key="2">
    <source>
        <dbReference type="Proteomes" id="UP000000483"/>
    </source>
</evidence>
<reference evidence="2" key="2">
    <citation type="submission" date="2011-03" db="EMBL/GenBank/DDBJ databases">
        <title>The complete genome of Desulfobacca acetoxidans DSM 11109.</title>
        <authorList>
            <consortium name="US DOE Joint Genome Institute (JGI-PGF)"/>
            <person name="Lucas S."/>
            <person name="Copeland A."/>
            <person name="Lapidus A."/>
            <person name="Bruce D."/>
            <person name="Goodwin L."/>
            <person name="Pitluck S."/>
            <person name="Peters L."/>
            <person name="Kyrpides N."/>
            <person name="Mavromatis K."/>
            <person name="Ivanova N."/>
            <person name="Ovchinnikova G."/>
            <person name="Teshima H."/>
            <person name="Detter J.C."/>
            <person name="Han C."/>
            <person name="Land M."/>
            <person name="Hauser L."/>
            <person name="Markowitz V."/>
            <person name="Cheng J.-F."/>
            <person name="Hugenholtz P."/>
            <person name="Woyke T."/>
            <person name="Wu D."/>
            <person name="Spring S."/>
            <person name="Schueler E."/>
            <person name="Brambilla E."/>
            <person name="Klenk H.-P."/>
            <person name="Eisen J.A."/>
        </authorList>
    </citation>
    <scope>NUCLEOTIDE SEQUENCE [LARGE SCALE GENOMIC DNA]</scope>
    <source>
        <strain evidence="2">ATCC 700848 / DSM 11109 / ASRB2</strain>
    </source>
</reference>